<feature type="chain" id="PRO_5045685228" description="Lipoprotein" evidence="1">
    <location>
        <begin position="20"/>
        <end position="157"/>
    </location>
</feature>
<organism evidence="2 3">
    <name type="scientific">Pseudoxanthomonas sacheonensis</name>
    <dbReference type="NCBI Taxonomy" id="443615"/>
    <lineage>
        <taxon>Bacteria</taxon>
        <taxon>Pseudomonadati</taxon>
        <taxon>Pseudomonadota</taxon>
        <taxon>Gammaproteobacteria</taxon>
        <taxon>Lysobacterales</taxon>
        <taxon>Lysobacteraceae</taxon>
        <taxon>Pseudoxanthomonas</taxon>
    </lineage>
</organism>
<dbReference type="EMBL" id="JAVDTT010000006">
    <property type="protein sequence ID" value="MDR6843259.1"/>
    <property type="molecule type" value="Genomic_DNA"/>
</dbReference>
<proteinExistence type="predicted"/>
<evidence type="ECO:0000313" key="2">
    <source>
        <dbReference type="EMBL" id="MDR6843259.1"/>
    </source>
</evidence>
<keyword evidence="1" id="KW-0732">Signal</keyword>
<dbReference type="Proteomes" id="UP001254759">
    <property type="component" value="Unassembled WGS sequence"/>
</dbReference>
<evidence type="ECO:0000313" key="3">
    <source>
        <dbReference type="Proteomes" id="UP001254759"/>
    </source>
</evidence>
<sequence length="157" mass="17177">MTRAIVLLAVMALLGACEATPQQNLPVAQPATSTPAPASATLACPSPNFEGFLKVFISDVEAQKEFSAKPLESQTVDATAEPEPALVTKMLTATELEFPLIPSEQQQANEGLKMRQSVLENGDIKVTLAKEDTDYQMSFYFKKEACWKLIRIRNDSL</sequence>
<dbReference type="RefSeq" id="WP_310096276.1">
    <property type="nucleotide sequence ID" value="NZ_JAVDTT010000006.1"/>
</dbReference>
<gene>
    <name evidence="2" type="ORF">J2W94_003572</name>
</gene>
<keyword evidence="3" id="KW-1185">Reference proteome</keyword>
<accession>A0ABU1RYP4</accession>
<name>A0ABU1RYP4_9GAMM</name>
<feature type="signal peptide" evidence="1">
    <location>
        <begin position="1"/>
        <end position="19"/>
    </location>
</feature>
<dbReference type="PROSITE" id="PS51257">
    <property type="entry name" value="PROKAR_LIPOPROTEIN"/>
    <property type="match status" value="1"/>
</dbReference>
<evidence type="ECO:0000256" key="1">
    <source>
        <dbReference type="SAM" id="SignalP"/>
    </source>
</evidence>
<evidence type="ECO:0008006" key="4">
    <source>
        <dbReference type="Google" id="ProtNLM"/>
    </source>
</evidence>
<reference evidence="2 3" key="1">
    <citation type="submission" date="2023-07" db="EMBL/GenBank/DDBJ databases">
        <title>Sorghum-associated microbial communities from plants grown in Nebraska, USA.</title>
        <authorList>
            <person name="Schachtman D."/>
        </authorList>
    </citation>
    <scope>NUCLEOTIDE SEQUENCE [LARGE SCALE GENOMIC DNA]</scope>
    <source>
        <strain evidence="2 3">BE107</strain>
    </source>
</reference>
<protein>
    <recommendedName>
        <fullName evidence="4">Lipoprotein</fullName>
    </recommendedName>
</protein>
<comment type="caution">
    <text evidence="2">The sequence shown here is derived from an EMBL/GenBank/DDBJ whole genome shotgun (WGS) entry which is preliminary data.</text>
</comment>